<feature type="compositionally biased region" description="Low complexity" evidence="1">
    <location>
        <begin position="462"/>
        <end position="480"/>
    </location>
</feature>
<dbReference type="Gene3D" id="3.30.750.140">
    <property type="match status" value="1"/>
</dbReference>
<evidence type="ECO:0000313" key="3">
    <source>
        <dbReference type="EMBL" id="SHN10384.1"/>
    </source>
</evidence>
<feature type="domain" description="Flagellar hook-length control protein-like C-terminal" evidence="2">
    <location>
        <begin position="384"/>
        <end position="466"/>
    </location>
</feature>
<feature type="region of interest" description="Disordered" evidence="1">
    <location>
        <begin position="265"/>
        <end position="284"/>
    </location>
</feature>
<evidence type="ECO:0000256" key="1">
    <source>
        <dbReference type="SAM" id="MobiDB-lite"/>
    </source>
</evidence>
<protein>
    <submittedName>
        <fullName evidence="3">Hook-length control protein FliK</fullName>
    </submittedName>
</protein>
<sequence length="506" mass="50182">MSMSMTLSSAAAKAAKADQADFTAPVAANNSALAAAAANSANNTRSAPVAKPAPASNGASAGNANNTKNTPPAAAKPSNTAQNTPGRQAAPAAQPPERNSAADAAAQLAQAAADAVPVVAPLFSQLLNLTDVTAAGDDSKTDTSTDVATDATGSGSATASAVLPAMVSSMLNLATPVPATPVASTDSDAGRIDAISATSILNASATRLNLAAASVAVMPSAPVNDDNAAAQVNANQAAVPQNIYNLANNATLAAAAARQLQGDTSAATSDAPAPAVDTAAPVAPDTVASDTPVIAANTLRAAPRSADVASSTASTSASAAPAPSVSSAASKDDSSHSFATTATSTTVNVNQSATPATTSQAATTVKLAGTPDQWQQPLRDALGDRLQVQLQRNNDHAVIRLEPPNMGSIEISIRHSAGALQVNLSANNSEVVRQLNTIGDSVRQDLSNKQFVDVAVTVSSSRAQAQADQGGQNGKNGQQRGQDDGRTPGRALSDDDSTATFAMTGE</sequence>
<feature type="region of interest" description="Disordered" evidence="1">
    <location>
        <begin position="1"/>
        <end position="20"/>
    </location>
</feature>
<dbReference type="AlphaFoldDB" id="A0A1M7P1S8"/>
<dbReference type="Proteomes" id="UP000184339">
    <property type="component" value="Unassembled WGS sequence"/>
</dbReference>
<dbReference type="InterPro" id="IPR038610">
    <property type="entry name" value="FliK-like_C_sf"/>
</dbReference>
<gene>
    <name evidence="3" type="ORF">SAMN05192549_104323</name>
</gene>
<feature type="region of interest" description="Disordered" evidence="1">
    <location>
        <begin position="313"/>
        <end position="336"/>
    </location>
</feature>
<dbReference type="EMBL" id="FRCX01000004">
    <property type="protein sequence ID" value="SHN10384.1"/>
    <property type="molecule type" value="Genomic_DNA"/>
</dbReference>
<evidence type="ECO:0000259" key="2">
    <source>
        <dbReference type="Pfam" id="PF02120"/>
    </source>
</evidence>
<evidence type="ECO:0000313" key="4">
    <source>
        <dbReference type="Proteomes" id="UP000184339"/>
    </source>
</evidence>
<accession>A0A1M7P1S8</accession>
<name>A0A1M7P1S8_9BURK</name>
<feature type="compositionally biased region" description="Low complexity" evidence="1">
    <location>
        <begin position="313"/>
        <end position="329"/>
    </location>
</feature>
<feature type="region of interest" description="Disordered" evidence="1">
    <location>
        <begin position="462"/>
        <end position="506"/>
    </location>
</feature>
<feature type="compositionally biased region" description="Low complexity" evidence="1">
    <location>
        <begin position="34"/>
        <end position="43"/>
    </location>
</feature>
<feature type="region of interest" description="Disordered" evidence="1">
    <location>
        <begin position="135"/>
        <end position="155"/>
    </location>
</feature>
<organism evidence="3 4">
    <name type="scientific">Duganella sacchari</name>
    <dbReference type="NCBI Taxonomy" id="551987"/>
    <lineage>
        <taxon>Bacteria</taxon>
        <taxon>Pseudomonadati</taxon>
        <taxon>Pseudomonadota</taxon>
        <taxon>Betaproteobacteria</taxon>
        <taxon>Burkholderiales</taxon>
        <taxon>Oxalobacteraceae</taxon>
        <taxon>Telluria group</taxon>
        <taxon>Duganella</taxon>
    </lineage>
</organism>
<dbReference type="InterPro" id="IPR021136">
    <property type="entry name" value="Flagellar_hook_control-like_C"/>
</dbReference>
<dbReference type="CDD" id="cd17470">
    <property type="entry name" value="T3SS_Flik_C"/>
    <property type="match status" value="1"/>
</dbReference>
<feature type="compositionally biased region" description="Low complexity" evidence="1">
    <location>
        <begin position="88"/>
        <end position="105"/>
    </location>
</feature>
<keyword evidence="4" id="KW-1185">Reference proteome</keyword>
<dbReference type="Pfam" id="PF02120">
    <property type="entry name" value="Flg_hook"/>
    <property type="match status" value="1"/>
</dbReference>
<feature type="compositionally biased region" description="Low complexity" evidence="1">
    <location>
        <begin position="50"/>
        <end position="81"/>
    </location>
</feature>
<feature type="region of interest" description="Disordered" evidence="1">
    <location>
        <begin position="34"/>
        <end position="105"/>
    </location>
</feature>
<reference evidence="4" key="1">
    <citation type="submission" date="2016-11" db="EMBL/GenBank/DDBJ databases">
        <authorList>
            <person name="Varghese N."/>
            <person name="Submissions S."/>
        </authorList>
    </citation>
    <scope>NUCLEOTIDE SEQUENCE [LARGE SCALE GENOMIC DNA]</scope>
    <source>
        <strain evidence="4">Sac-22</strain>
    </source>
</reference>
<proteinExistence type="predicted"/>
<dbReference type="STRING" id="551987.SAMN05192549_104323"/>
<feature type="compositionally biased region" description="Low complexity" evidence="1">
    <location>
        <begin position="144"/>
        <end position="155"/>
    </location>
</feature>